<comment type="caution">
    <text evidence="3">The sequence shown here is derived from an EMBL/GenBank/DDBJ whole genome shotgun (WGS) entry which is preliminary data.</text>
</comment>
<dbReference type="Proteomes" id="UP000654075">
    <property type="component" value="Unassembled WGS sequence"/>
</dbReference>
<reference evidence="3" key="1">
    <citation type="submission" date="2021-02" db="EMBL/GenBank/DDBJ databases">
        <authorList>
            <person name="Dougan E. K."/>
            <person name="Rhodes N."/>
            <person name="Thang M."/>
            <person name="Chan C."/>
        </authorList>
    </citation>
    <scope>NUCLEOTIDE SEQUENCE</scope>
</reference>
<name>A0A813I112_POLGL</name>
<evidence type="ECO:0000256" key="1">
    <source>
        <dbReference type="SAM" id="MobiDB-lite"/>
    </source>
</evidence>
<feature type="non-terminal residue" evidence="3">
    <location>
        <position position="1"/>
    </location>
</feature>
<dbReference type="EMBL" id="CAJNNV010033412">
    <property type="protein sequence ID" value="CAE8643673.1"/>
    <property type="molecule type" value="Genomic_DNA"/>
</dbReference>
<proteinExistence type="predicted"/>
<evidence type="ECO:0000256" key="2">
    <source>
        <dbReference type="SAM" id="Phobius"/>
    </source>
</evidence>
<feature type="compositionally biased region" description="Acidic residues" evidence="1">
    <location>
        <begin position="2508"/>
        <end position="2520"/>
    </location>
</feature>
<feature type="region of interest" description="Disordered" evidence="1">
    <location>
        <begin position="2492"/>
        <end position="2535"/>
    </location>
</feature>
<keyword evidence="2" id="KW-0472">Membrane</keyword>
<feature type="transmembrane region" description="Helical" evidence="2">
    <location>
        <begin position="1200"/>
        <end position="1225"/>
    </location>
</feature>
<dbReference type="OrthoDB" id="487337at2759"/>
<organism evidence="3 4">
    <name type="scientific">Polarella glacialis</name>
    <name type="common">Dinoflagellate</name>
    <dbReference type="NCBI Taxonomy" id="89957"/>
    <lineage>
        <taxon>Eukaryota</taxon>
        <taxon>Sar</taxon>
        <taxon>Alveolata</taxon>
        <taxon>Dinophyceae</taxon>
        <taxon>Suessiales</taxon>
        <taxon>Suessiaceae</taxon>
        <taxon>Polarella</taxon>
    </lineage>
</organism>
<accession>A0A813I112</accession>
<feature type="region of interest" description="Disordered" evidence="1">
    <location>
        <begin position="2110"/>
        <end position="2131"/>
    </location>
</feature>
<evidence type="ECO:0000313" key="3">
    <source>
        <dbReference type="EMBL" id="CAE8643673.1"/>
    </source>
</evidence>
<gene>
    <name evidence="3" type="ORF">PGLA1383_LOCUS57986</name>
</gene>
<protein>
    <submittedName>
        <fullName evidence="3">Uncharacterized protein</fullName>
    </submittedName>
</protein>
<sequence>MPAGVSGIRAVLIPQGMDCFLATTDVPSPWSSSRNISGRLLADSFSAFDFGTASVFGSFEVCVCTGYDDSSDGVPCSEMHEFYERAGGLTVSNLVLMSYVVGNEASLNLTLGSGLSLADRILFVEGDSCTPLFSADAGLIASAASPMLLGDRGAWTSYGLGNRTGATYLLSGSYAVCLCTGWDGADALEVPCDSGSEFKFKVARVQVGAVSGPSLSASATSSLELRLQLARRLGGSVAVASTTFALSSALETLLAGLLETQLAVSPVNVVVWGVTALEGSGLLNVTVNFTATLSAPASVQMIQVRPSDNASCPMFLLDPPWNNLDQAATAEETLILDCLRLTQVMGSDANAGLVFATSLRSALASLSVPGLAAGIEVVSLSLPVVKDLGWKPASFKCVRGAPCSLVVSVPAGGGLLPAKGSLQVIAGDLTCGSTSAQVTNLPASSRAAPGFSAGNPVVANLLVASADRTIDVGVTGFIGTYNLCYCAGTSGVTCQLDGDFISSAGTLTVRGLPSSSAAFCVAHLPCTITLQGLELTQWDRLLVKNGQGGCSDLLSSSTLIGSEFFAINPASLSSEAGLGRRTFDLGLASNVGMFSMCYCASYSAPGGNGSASLPCQSPADFTIEGGLLYVRGVQSDKFRYGCVKSISGDGESPCTLYVAGEGIMPDQDKILVTPSSGPECGEVAAATTTGISPNPIVLGLPLGDPVVQWGAASASVAARWTVRRAELAGSFRVCYCSDSADGSMQGLGNCKSGAAGFYFQVGSVTIRGASGGQIFMCSPGKACQVTVYGVGLSVNDKVRIVGPGDACYWPYPKLQLAANSPAGAVYVDANGTTASFDLGMIFASSPAGPVSARLCCCANFDADWEGGACANSSDYTHSAGIINTVVCPDPPSSQFYFPPVEDVIGDPGDPRAQLYVIPGRACLDLTSRTSVYLQSFSSQIPLGEGHGFANKGGAEIEGDQVLSTGYGRCLPAVDASTPRLNSANTTFVDLSVVGGMEVSKANWLRFSVDARGAPLAMGFKVRGRSRVVDAATPPSEHFCIPWEVEFVPVACGWDATLVFGGILHGFLLLTLVAQICSLRLWDLLARVGYLKKVDPIIRTLAEKNKVAQAPQLGSQQAAPGATGTSIVQVVSVQPPGADQVPASLAVEQDDTGGIDGWDDVPHLVLTSRPLAVALGLYRGLSFFFHMLLLSDPGGVGEITLLFVIPFLFTLGSLAIQAAMLFVAFGPEKLWTVARRPQYVIHSFTSVFKLHLDLVLPTVARRNHCELWRPATILVTCEIITHVAMPVIQLFMDLLPKRRLVPRQVTLIPWFLLGIGPPEDLEPLQATECSRIQETEDNMVNLQDYRTQQAAKKSPYGPNGRRSTLVGFQKGQTMVVTRNGTMSQHQEPQSQSVAGAGHLRMSHLGQPGASRNGGTPHADVGVDRKSKAAGRVSKFAQQLKQPGLMMINGAAAVSKQSVRNSLVMLHEKEQGEETKHQLKMMEIRRLLELDWRAHALTHTGRHLRAYTVTPLVESLKYLLTLQWDFLALFSLMEREPPEECRRRTIIGLWSFLENSGWYAASVEFRRQAEIAAGVNVPRQEARWSLFCFLVGGLDVAVLSIFLAAVYAPRLTSVESTALIMAAVASIFQAGRPGMAYAAIAVAEDLFDRPQALAWWAFLGLAYRIIWTFATNPGCARNEWFGYTLWSASVMFIEFPFLLFCWRAWPVVQAALEGGDGPWPSWREMLADLFEAVLPSWLQAKQEKTTPWVKVKREAIPGTASAPPNVPSSSRMEGALKSKAAPTADLRAAAMAVELLRAQEGEVAASVEKKFPEAEPILEALLALVEELNYCLPEDICAKLLDQPGNEVDKIMWLIRGYYRLPPLKYGLQRRRKKLLRICQSVEGLASILQYTDEGCRSSYDILRSRVTNEMFIAKLAVRTHAILSSAHFQHGSLRSRAQLLARGLPTAPGIWLVHWKTLSDLGRLPHASEFQHLTHAMKAHEAHGSKAVVLVAVHRWRSRDEPDPHGVTWRQLVTFARWYKWRWSETEEQELEPYFWLDWCCMPELCGPPVTHEELLKKKQSLKVEKAESMKRLTSVTSVEDEPGLEVTATPKSLPGLKFINRLTRLQAWAADGDDPNQQELGQLSPKKKKPSKMQAEFTQTMSERGLNSLQALVEEVDAQKDVEADLPLESHIDVDDEPDGIDICAGRAMPATNEGADALLPLMFAAADAVVCCHSHGAEDDAWYRLYMAMAYSLSPFGRLVYEVDRRVVHVTRSQKRAVNRGKSMTSAASSVYDPFMDGSRPVSQLEDGPQQGQLGNTMTSAQSWPIVREDEPTVMMPLDDYLFMDENRQVTGASVAVVRGSVPNYLGVPFGSGAFDTSGITEVTAMPSLGGTMPRERDLFGNTVGSAVSSMHSGFESMIDSAMGTTLGSNLAERDTALKTFLDRSETVSRERILHDPTDWANTYVELPESRARVLRLAAFCLDTPTVGVDGNFRRPALAFGKSKALVCRLQPKPRNTRSRDRLQMEVGDESSSDSSEEDGPQRPRDELAPLPPPLAAFTFNKQTATWSDKMLEMYFDSNEGKLAPIEASSVDHNALPKTTKVGGWAAVGAAIAREDKLRSAAVIDSDGQQRAPLASEALLQRTLNLKGCSLDSEFAASGAT</sequence>
<keyword evidence="2" id="KW-1133">Transmembrane helix</keyword>
<keyword evidence="2" id="KW-0812">Transmembrane</keyword>
<evidence type="ECO:0000313" key="4">
    <source>
        <dbReference type="Proteomes" id="UP000654075"/>
    </source>
</evidence>
<feature type="transmembrane region" description="Helical" evidence="2">
    <location>
        <begin position="1617"/>
        <end position="1638"/>
    </location>
</feature>
<feature type="region of interest" description="Disordered" evidence="1">
    <location>
        <begin position="1400"/>
        <end position="1425"/>
    </location>
</feature>
<feature type="transmembrane region" description="Helical" evidence="2">
    <location>
        <begin position="1582"/>
        <end position="1605"/>
    </location>
</feature>
<keyword evidence="4" id="KW-1185">Reference proteome</keyword>
<feature type="transmembrane region" description="Helical" evidence="2">
    <location>
        <begin position="1650"/>
        <end position="1669"/>
    </location>
</feature>